<keyword evidence="1" id="KW-0805">Transcription regulation</keyword>
<proteinExistence type="predicted"/>
<reference evidence="7" key="1">
    <citation type="journal article" date="2019" name="Int. J. Syst. Evol. Microbiol.">
        <title>The Global Catalogue of Microorganisms (GCM) 10K type strain sequencing project: providing services to taxonomists for standard genome sequencing and annotation.</title>
        <authorList>
            <consortium name="The Broad Institute Genomics Platform"/>
            <consortium name="The Broad Institute Genome Sequencing Center for Infectious Disease"/>
            <person name="Wu L."/>
            <person name="Ma J."/>
        </authorList>
    </citation>
    <scope>NUCLEOTIDE SEQUENCE [LARGE SCALE GENOMIC DNA]</scope>
    <source>
        <strain evidence="7">CGMCC 4.7329</strain>
    </source>
</reference>
<dbReference type="InterPro" id="IPR036271">
    <property type="entry name" value="Tet_transcr_reg_TetR-rel_C_sf"/>
</dbReference>
<gene>
    <name evidence="6" type="ORF">GCM10011610_13990</name>
</gene>
<dbReference type="PROSITE" id="PS50977">
    <property type="entry name" value="HTH_TETR_2"/>
    <property type="match status" value="1"/>
</dbReference>
<evidence type="ECO:0000256" key="4">
    <source>
        <dbReference type="PROSITE-ProRule" id="PRU00335"/>
    </source>
</evidence>
<accession>A0ABQ2K7J9</accession>
<evidence type="ECO:0000256" key="1">
    <source>
        <dbReference type="ARBA" id="ARBA00023015"/>
    </source>
</evidence>
<dbReference type="PRINTS" id="PR00455">
    <property type="entry name" value="HTHTETR"/>
</dbReference>
<feature type="domain" description="HTH tetR-type" evidence="5">
    <location>
        <begin position="15"/>
        <end position="75"/>
    </location>
</feature>
<keyword evidence="7" id="KW-1185">Reference proteome</keyword>
<evidence type="ECO:0000256" key="2">
    <source>
        <dbReference type="ARBA" id="ARBA00023125"/>
    </source>
</evidence>
<keyword evidence="3" id="KW-0804">Transcription</keyword>
<dbReference type="Pfam" id="PF00440">
    <property type="entry name" value="TetR_N"/>
    <property type="match status" value="1"/>
</dbReference>
<dbReference type="Proteomes" id="UP000658127">
    <property type="component" value="Unassembled WGS sequence"/>
</dbReference>
<dbReference type="SUPFAM" id="SSF46689">
    <property type="entry name" value="Homeodomain-like"/>
    <property type="match status" value="1"/>
</dbReference>
<dbReference type="Gene3D" id="1.10.357.10">
    <property type="entry name" value="Tetracycline Repressor, domain 2"/>
    <property type="match status" value="1"/>
</dbReference>
<dbReference type="PANTHER" id="PTHR47506:SF1">
    <property type="entry name" value="HTH-TYPE TRANSCRIPTIONAL REGULATOR YJDC"/>
    <property type="match status" value="1"/>
</dbReference>
<dbReference type="PANTHER" id="PTHR47506">
    <property type="entry name" value="TRANSCRIPTIONAL REGULATORY PROTEIN"/>
    <property type="match status" value="1"/>
</dbReference>
<organism evidence="6 7">
    <name type="scientific">Nocardia rhizosphaerihabitans</name>
    <dbReference type="NCBI Taxonomy" id="1691570"/>
    <lineage>
        <taxon>Bacteria</taxon>
        <taxon>Bacillati</taxon>
        <taxon>Actinomycetota</taxon>
        <taxon>Actinomycetes</taxon>
        <taxon>Mycobacteriales</taxon>
        <taxon>Nocardiaceae</taxon>
        <taxon>Nocardia</taxon>
    </lineage>
</organism>
<evidence type="ECO:0000259" key="5">
    <source>
        <dbReference type="PROSITE" id="PS50977"/>
    </source>
</evidence>
<protein>
    <submittedName>
        <fullName evidence="6">TetR family transcriptional regulator</fullName>
    </submittedName>
</protein>
<evidence type="ECO:0000256" key="3">
    <source>
        <dbReference type="ARBA" id="ARBA00023163"/>
    </source>
</evidence>
<dbReference type="EMBL" id="BMNE01000002">
    <property type="protein sequence ID" value="GGN72599.1"/>
    <property type="molecule type" value="Genomic_DNA"/>
</dbReference>
<evidence type="ECO:0000313" key="7">
    <source>
        <dbReference type="Proteomes" id="UP000658127"/>
    </source>
</evidence>
<keyword evidence="2 4" id="KW-0238">DNA-binding</keyword>
<name>A0ABQ2K7J9_9NOCA</name>
<feature type="DNA-binding region" description="H-T-H motif" evidence="4">
    <location>
        <begin position="38"/>
        <end position="57"/>
    </location>
</feature>
<dbReference type="Gene3D" id="1.10.10.60">
    <property type="entry name" value="Homeodomain-like"/>
    <property type="match status" value="1"/>
</dbReference>
<dbReference type="SUPFAM" id="SSF48498">
    <property type="entry name" value="Tetracyclin repressor-like, C-terminal domain"/>
    <property type="match status" value="1"/>
</dbReference>
<sequence>MGMPQEENVKSAGRRLTADDWAQAALDALGEGGLAAVAVEPLAKRLGATKGSFYWHFKDRAALVEAVLARWEQRGTQDVIDELDQLPGPAERLRQLFTHVIEYAAQGREDLALLASVDQPAVAAAMKRVAERRIDYVAAQLRLLGVPDPQAHTRASVAVSIYHGFNQLARIAPQTLPATDELVDAVVSRLLDPQR</sequence>
<dbReference type="InterPro" id="IPR009057">
    <property type="entry name" value="Homeodomain-like_sf"/>
</dbReference>
<evidence type="ECO:0000313" key="6">
    <source>
        <dbReference type="EMBL" id="GGN72599.1"/>
    </source>
</evidence>
<dbReference type="InterPro" id="IPR001647">
    <property type="entry name" value="HTH_TetR"/>
</dbReference>
<comment type="caution">
    <text evidence="6">The sequence shown here is derived from an EMBL/GenBank/DDBJ whole genome shotgun (WGS) entry which is preliminary data.</text>
</comment>